<evidence type="ECO:0000313" key="2">
    <source>
        <dbReference type="EMBL" id="GBN66652.1"/>
    </source>
</evidence>
<gene>
    <name evidence="3" type="ORF">AVEN_106202_1</name>
    <name evidence="2" type="ORF">AVEN_232196_1</name>
</gene>
<name>A0A4Y2QTD5_ARAVE</name>
<comment type="caution">
    <text evidence="2">The sequence shown here is derived from an EMBL/GenBank/DDBJ whole genome shotgun (WGS) entry which is preliminary data.</text>
</comment>
<reference evidence="2 4" key="1">
    <citation type="journal article" date="2019" name="Sci. Rep.">
        <title>Orb-weaving spider Araneus ventricosus genome elucidates the spidroin gene catalogue.</title>
        <authorList>
            <person name="Kono N."/>
            <person name="Nakamura H."/>
            <person name="Ohtoshi R."/>
            <person name="Moran D.A.P."/>
            <person name="Shinohara A."/>
            <person name="Yoshida Y."/>
            <person name="Fujiwara M."/>
            <person name="Mori M."/>
            <person name="Tomita M."/>
            <person name="Arakawa K."/>
        </authorList>
    </citation>
    <scope>NUCLEOTIDE SEQUENCE [LARGE SCALE GENOMIC DNA]</scope>
</reference>
<evidence type="ECO:0000256" key="1">
    <source>
        <dbReference type="SAM" id="MobiDB-lite"/>
    </source>
</evidence>
<protein>
    <submittedName>
        <fullName evidence="2">Uncharacterized protein</fullName>
    </submittedName>
</protein>
<dbReference type="Proteomes" id="UP000499080">
    <property type="component" value="Unassembled WGS sequence"/>
</dbReference>
<dbReference type="EMBL" id="BGPR01140509">
    <property type="protein sequence ID" value="GBN66652.1"/>
    <property type="molecule type" value="Genomic_DNA"/>
</dbReference>
<evidence type="ECO:0000313" key="3">
    <source>
        <dbReference type="EMBL" id="GBN66673.1"/>
    </source>
</evidence>
<feature type="region of interest" description="Disordered" evidence="1">
    <location>
        <begin position="1"/>
        <end position="27"/>
    </location>
</feature>
<sequence>MGRRSVTPDFQHPPRGSKSNSTQDPSYIGPVARQIIMHGGQASSRWCGAEVWRGHVISGVVLVIRPRFKTKRSVPKYPRFTSKTRP</sequence>
<proteinExistence type="predicted"/>
<keyword evidence="4" id="KW-1185">Reference proteome</keyword>
<accession>A0A4Y2QTD5</accession>
<evidence type="ECO:0000313" key="4">
    <source>
        <dbReference type="Proteomes" id="UP000499080"/>
    </source>
</evidence>
<dbReference type="AlphaFoldDB" id="A0A4Y2QTD5"/>
<organism evidence="2 4">
    <name type="scientific">Araneus ventricosus</name>
    <name type="common">Orbweaver spider</name>
    <name type="synonym">Epeira ventricosa</name>
    <dbReference type="NCBI Taxonomy" id="182803"/>
    <lineage>
        <taxon>Eukaryota</taxon>
        <taxon>Metazoa</taxon>
        <taxon>Ecdysozoa</taxon>
        <taxon>Arthropoda</taxon>
        <taxon>Chelicerata</taxon>
        <taxon>Arachnida</taxon>
        <taxon>Araneae</taxon>
        <taxon>Araneomorphae</taxon>
        <taxon>Entelegynae</taxon>
        <taxon>Araneoidea</taxon>
        <taxon>Araneidae</taxon>
        <taxon>Araneus</taxon>
    </lineage>
</organism>
<dbReference type="EMBL" id="BGPR01140512">
    <property type="protein sequence ID" value="GBN66673.1"/>
    <property type="molecule type" value="Genomic_DNA"/>
</dbReference>